<proteinExistence type="predicted"/>
<feature type="transmembrane region" description="Helical" evidence="1">
    <location>
        <begin position="166"/>
        <end position="187"/>
    </location>
</feature>
<organism evidence="2 3">
    <name type="scientific">Coprococcus comes</name>
    <dbReference type="NCBI Taxonomy" id="410072"/>
    <lineage>
        <taxon>Bacteria</taxon>
        <taxon>Bacillati</taxon>
        <taxon>Bacillota</taxon>
        <taxon>Clostridia</taxon>
        <taxon>Lachnospirales</taxon>
        <taxon>Lachnospiraceae</taxon>
        <taxon>Coprococcus</taxon>
    </lineage>
</organism>
<dbReference type="RefSeq" id="WP_117835775.1">
    <property type="nucleotide sequence ID" value="NZ_QRXJ01000016.1"/>
</dbReference>
<dbReference type="Proteomes" id="UP000283360">
    <property type="component" value="Unassembled WGS sequence"/>
</dbReference>
<comment type="caution">
    <text evidence="2">The sequence shown here is derived from an EMBL/GenBank/DDBJ whole genome shotgun (WGS) entry which is preliminary data.</text>
</comment>
<dbReference type="AlphaFoldDB" id="A0A3R6BE31"/>
<keyword evidence="1" id="KW-0472">Membrane</keyword>
<name>A0A3R6BE31_9FIRM</name>
<evidence type="ECO:0000313" key="3">
    <source>
        <dbReference type="Proteomes" id="UP000283360"/>
    </source>
</evidence>
<keyword evidence="1" id="KW-0812">Transmembrane</keyword>
<keyword evidence="3" id="KW-1185">Reference proteome</keyword>
<accession>A0A3R6BE31</accession>
<reference evidence="2 3" key="1">
    <citation type="submission" date="2018-08" db="EMBL/GenBank/DDBJ databases">
        <title>A genome reference for cultivated species of the human gut microbiota.</title>
        <authorList>
            <person name="Zou Y."/>
            <person name="Xue W."/>
            <person name="Luo G."/>
        </authorList>
    </citation>
    <scope>NUCLEOTIDE SEQUENCE [LARGE SCALE GENOMIC DNA]</scope>
    <source>
        <strain evidence="2 3">AF18-12LB</strain>
    </source>
</reference>
<feature type="transmembrane region" description="Helical" evidence="1">
    <location>
        <begin position="288"/>
        <end position="309"/>
    </location>
</feature>
<feature type="transmembrane region" description="Helical" evidence="1">
    <location>
        <begin position="246"/>
        <end position="268"/>
    </location>
</feature>
<protein>
    <submittedName>
        <fullName evidence="2">Uncharacterized protein</fullName>
    </submittedName>
</protein>
<evidence type="ECO:0000313" key="2">
    <source>
        <dbReference type="EMBL" id="RGT88479.1"/>
    </source>
</evidence>
<gene>
    <name evidence="2" type="ORF">DWX03_12030</name>
</gene>
<feature type="transmembrane region" description="Helical" evidence="1">
    <location>
        <begin position="199"/>
        <end position="225"/>
    </location>
</feature>
<dbReference type="EMBL" id="QRXJ01000016">
    <property type="protein sequence ID" value="RGT88479.1"/>
    <property type="molecule type" value="Genomic_DNA"/>
</dbReference>
<evidence type="ECO:0000256" key="1">
    <source>
        <dbReference type="SAM" id="Phobius"/>
    </source>
</evidence>
<sequence length="314" mass="36572">MLNWDKGKDEQKNSSADYIQNMSKEMDIICEELSEETKTFKAKDFFDKIHKYIMKNDRLIYTHITNYIFTLTDMNFGILQTNIDSVVSYMYSDEYQQDFSKWLDDRQKKRELERTQRTVLKMWDHVNLARRQYLMFHQKDTDYEKIVDEKMEIVGAKISKEMNVQLISLVAIFTALSFLVFGGISSLDNIFDGAKNIPILKLIVVGSVWGFCIMNMLFVFIYFISKIAKLNLSSTDDVNASVLKKYPLVCWCNLVVISIFALSSWAVYIRGEELSVKLYEIIYKNQTVVFIIGTLVIIGILIVAGKILYNNIKK</sequence>
<keyword evidence="1" id="KW-1133">Transmembrane helix</keyword>